<reference evidence="6 7" key="1">
    <citation type="submission" date="2018-03" db="EMBL/GenBank/DDBJ databases">
        <title>Genomic Encyclopedia of Archaeal and Bacterial Type Strains, Phase II (KMG-II): from individual species to whole genera.</title>
        <authorList>
            <person name="Goeker M."/>
        </authorList>
    </citation>
    <scope>NUCLEOTIDE SEQUENCE [LARGE SCALE GENOMIC DNA]</scope>
    <source>
        <strain evidence="6 7">DSM 100346</strain>
    </source>
</reference>
<dbReference type="OrthoDB" id="9802667at2"/>
<dbReference type="PANTHER" id="PTHR30246">
    <property type="entry name" value="2-KETO-3-DEOXY-6-PHOSPHOGLUCONATE ALDOLASE"/>
    <property type="match status" value="1"/>
</dbReference>
<dbReference type="SUPFAM" id="SSF51569">
    <property type="entry name" value="Aldolase"/>
    <property type="match status" value="1"/>
</dbReference>
<keyword evidence="5" id="KW-0119">Carbohydrate metabolism</keyword>
<evidence type="ECO:0000256" key="3">
    <source>
        <dbReference type="ARBA" id="ARBA00011233"/>
    </source>
</evidence>
<evidence type="ECO:0000256" key="2">
    <source>
        <dbReference type="ARBA" id="ARBA00006906"/>
    </source>
</evidence>
<gene>
    <name evidence="6" type="ORF">CLV98_101421</name>
</gene>
<organism evidence="6 7">
    <name type="scientific">Dyadobacter jejuensis</name>
    <dbReference type="NCBI Taxonomy" id="1082580"/>
    <lineage>
        <taxon>Bacteria</taxon>
        <taxon>Pseudomonadati</taxon>
        <taxon>Bacteroidota</taxon>
        <taxon>Cytophagia</taxon>
        <taxon>Cytophagales</taxon>
        <taxon>Spirosomataceae</taxon>
        <taxon>Dyadobacter</taxon>
    </lineage>
</organism>
<protein>
    <submittedName>
        <fullName evidence="6">2-dehydro-3-deoxyphosphogluconate aldolase/(4S)-4-hydroxy-2-oxoglutarate aldolase</fullName>
    </submittedName>
</protein>
<comment type="pathway">
    <text evidence="1">Carbohydrate acid metabolism.</text>
</comment>
<name>A0A316AU76_9BACT</name>
<dbReference type="Gene3D" id="3.20.20.70">
    <property type="entry name" value="Aldolase class I"/>
    <property type="match status" value="1"/>
</dbReference>
<dbReference type="InterPro" id="IPR013785">
    <property type="entry name" value="Aldolase_TIM"/>
</dbReference>
<dbReference type="Pfam" id="PF01081">
    <property type="entry name" value="Aldolase"/>
    <property type="match status" value="1"/>
</dbReference>
<evidence type="ECO:0000256" key="4">
    <source>
        <dbReference type="ARBA" id="ARBA00023239"/>
    </source>
</evidence>
<keyword evidence="4" id="KW-0456">Lyase</keyword>
<dbReference type="GO" id="GO:0016829">
    <property type="term" value="F:lyase activity"/>
    <property type="evidence" value="ECO:0007669"/>
    <property type="project" value="UniProtKB-KW"/>
</dbReference>
<comment type="caution">
    <text evidence="6">The sequence shown here is derived from an EMBL/GenBank/DDBJ whole genome shotgun (WGS) entry which is preliminary data.</text>
</comment>
<evidence type="ECO:0000256" key="5">
    <source>
        <dbReference type="ARBA" id="ARBA00023277"/>
    </source>
</evidence>
<evidence type="ECO:0000313" key="6">
    <source>
        <dbReference type="EMBL" id="PWJ60240.1"/>
    </source>
</evidence>
<dbReference type="PANTHER" id="PTHR30246:SF1">
    <property type="entry name" value="2-DEHYDRO-3-DEOXY-6-PHOSPHOGALACTONATE ALDOLASE-RELATED"/>
    <property type="match status" value="1"/>
</dbReference>
<dbReference type="AlphaFoldDB" id="A0A316AU76"/>
<dbReference type="NCBIfam" id="TIGR01182">
    <property type="entry name" value="eda"/>
    <property type="match status" value="1"/>
</dbReference>
<evidence type="ECO:0000256" key="1">
    <source>
        <dbReference type="ARBA" id="ARBA00004761"/>
    </source>
</evidence>
<sequence>MNPNLFSWDLFDKAPIVGIVRNLTLEELKIILPLYREVGLTTIEITMNTPQAAELIAYAVDHESEGLNIGAGTVCTEADLKVALAAGAQFIVTPIIAPKVIKKCVKKNIPVFPGAFTPTEIYKAWDLGAPMVKVFPATALGPSFISDLKGPLQQIKLLPTGGVNLENIREFKRAGADGYGLASQLFNKTMIAQRDWEALKRHFSQHLEMLA</sequence>
<dbReference type="CDD" id="cd00452">
    <property type="entry name" value="KDPG_aldolase"/>
    <property type="match status" value="1"/>
</dbReference>
<keyword evidence="7" id="KW-1185">Reference proteome</keyword>
<comment type="similarity">
    <text evidence="2">Belongs to the KHG/KDPG aldolase family.</text>
</comment>
<evidence type="ECO:0000313" key="7">
    <source>
        <dbReference type="Proteomes" id="UP000245880"/>
    </source>
</evidence>
<accession>A0A316AU76</accession>
<dbReference type="Proteomes" id="UP000245880">
    <property type="component" value="Unassembled WGS sequence"/>
</dbReference>
<dbReference type="RefSeq" id="WP_109672372.1">
    <property type="nucleotide sequence ID" value="NZ_QGDT01000001.1"/>
</dbReference>
<dbReference type="InterPro" id="IPR000887">
    <property type="entry name" value="Aldlse_KDPG_KHG"/>
</dbReference>
<dbReference type="EMBL" id="QGDT01000001">
    <property type="protein sequence ID" value="PWJ60240.1"/>
    <property type="molecule type" value="Genomic_DNA"/>
</dbReference>
<comment type="subunit">
    <text evidence="3">Homotrimer.</text>
</comment>
<proteinExistence type="inferred from homology"/>